<dbReference type="PANTHER" id="PTHR33273">
    <property type="entry name" value="DOMAIN-CONTAINING PROTEIN, PUTATIVE-RELATED"/>
    <property type="match status" value="1"/>
</dbReference>
<name>A0A9P0VRU8_ACAOB</name>
<comment type="caution">
    <text evidence="2">The sequence shown here is derived from an EMBL/GenBank/DDBJ whole genome shotgun (WGS) entry which is preliminary data.</text>
</comment>
<protein>
    <recommendedName>
        <fullName evidence="1">RNase H type-1 domain-containing protein</fullName>
    </recommendedName>
</protein>
<evidence type="ECO:0000313" key="3">
    <source>
        <dbReference type="Proteomes" id="UP001152888"/>
    </source>
</evidence>
<dbReference type="PANTHER" id="PTHR33273:SF4">
    <property type="entry name" value="ENDONUCLEASE_EXONUCLEASE_PHOSPHATASE DOMAIN-CONTAINING PROTEIN"/>
    <property type="match status" value="1"/>
</dbReference>
<dbReference type="EMBL" id="CAKOFQ010009474">
    <property type="protein sequence ID" value="CAH2017815.1"/>
    <property type="molecule type" value="Genomic_DNA"/>
</dbReference>
<dbReference type="CDD" id="cd09276">
    <property type="entry name" value="Rnase_HI_RT_non_LTR"/>
    <property type="match status" value="1"/>
</dbReference>
<dbReference type="Pfam" id="PF00075">
    <property type="entry name" value="RNase_H"/>
    <property type="match status" value="1"/>
</dbReference>
<dbReference type="Pfam" id="PF03372">
    <property type="entry name" value="Exo_endo_phos"/>
    <property type="match status" value="2"/>
</dbReference>
<dbReference type="GO" id="GO:0003676">
    <property type="term" value="F:nucleic acid binding"/>
    <property type="evidence" value="ECO:0007669"/>
    <property type="project" value="InterPro"/>
</dbReference>
<dbReference type="AlphaFoldDB" id="A0A9P0VRU8"/>
<dbReference type="InterPro" id="IPR002156">
    <property type="entry name" value="RNaseH_domain"/>
</dbReference>
<evidence type="ECO:0000313" key="2">
    <source>
        <dbReference type="EMBL" id="CAH2017815.1"/>
    </source>
</evidence>
<accession>A0A9P0VRU8</accession>
<feature type="domain" description="RNase H type-1" evidence="1">
    <location>
        <begin position="319"/>
        <end position="446"/>
    </location>
</feature>
<dbReference type="InterPro" id="IPR012337">
    <property type="entry name" value="RNaseH-like_sf"/>
</dbReference>
<dbReference type="Proteomes" id="UP001152888">
    <property type="component" value="Unassembled WGS sequence"/>
</dbReference>
<keyword evidence="3" id="KW-1185">Reference proteome</keyword>
<dbReference type="PROSITE" id="PS50879">
    <property type="entry name" value="RNASE_H_1"/>
    <property type="match status" value="1"/>
</dbReference>
<evidence type="ECO:0000259" key="1">
    <source>
        <dbReference type="PROSITE" id="PS50879"/>
    </source>
</evidence>
<organism evidence="2 3">
    <name type="scientific">Acanthoscelides obtectus</name>
    <name type="common">Bean weevil</name>
    <name type="synonym">Bruchus obtectus</name>
    <dbReference type="NCBI Taxonomy" id="200917"/>
    <lineage>
        <taxon>Eukaryota</taxon>
        <taxon>Metazoa</taxon>
        <taxon>Ecdysozoa</taxon>
        <taxon>Arthropoda</taxon>
        <taxon>Hexapoda</taxon>
        <taxon>Insecta</taxon>
        <taxon>Pterygota</taxon>
        <taxon>Neoptera</taxon>
        <taxon>Endopterygota</taxon>
        <taxon>Coleoptera</taxon>
        <taxon>Polyphaga</taxon>
        <taxon>Cucujiformia</taxon>
        <taxon>Chrysomeloidea</taxon>
        <taxon>Chrysomelidae</taxon>
        <taxon>Bruchinae</taxon>
        <taxon>Bruchini</taxon>
        <taxon>Acanthoscelides</taxon>
    </lineage>
</organism>
<dbReference type="Gene3D" id="3.60.10.10">
    <property type="entry name" value="Endonuclease/exonuclease/phosphatase"/>
    <property type="match status" value="2"/>
</dbReference>
<dbReference type="SUPFAM" id="SSF56219">
    <property type="entry name" value="DNase I-like"/>
    <property type="match status" value="2"/>
</dbReference>
<dbReference type="SUPFAM" id="SSF53098">
    <property type="entry name" value="Ribonuclease H-like"/>
    <property type="match status" value="1"/>
</dbReference>
<dbReference type="InterPro" id="IPR036397">
    <property type="entry name" value="RNaseH_sf"/>
</dbReference>
<gene>
    <name evidence="2" type="ORF">ACAOBT_LOCUS36248</name>
</gene>
<dbReference type="InterPro" id="IPR005135">
    <property type="entry name" value="Endo/exonuclease/phosphatase"/>
</dbReference>
<reference evidence="2" key="1">
    <citation type="submission" date="2022-03" db="EMBL/GenBank/DDBJ databases">
        <authorList>
            <person name="Sayadi A."/>
        </authorList>
    </citation>
    <scope>NUCLEOTIDE SEQUENCE</scope>
</reference>
<dbReference type="Gene3D" id="3.30.420.10">
    <property type="entry name" value="Ribonuclease H-like superfamily/Ribonuclease H"/>
    <property type="match status" value="1"/>
</dbReference>
<dbReference type="GO" id="GO:0004523">
    <property type="term" value="F:RNA-DNA hybrid ribonuclease activity"/>
    <property type="evidence" value="ECO:0007669"/>
    <property type="project" value="InterPro"/>
</dbReference>
<dbReference type="OrthoDB" id="6752913at2759"/>
<proteinExistence type="predicted"/>
<sequence>MVRENDPFCIALQETHFRPETFFSLRNYNTYRKDVIPDRRARGGVALLVKQNIIAQEQRLDTELQAVAVRITTPFAATLCSLYLPDGDWHIDQLYRLLSELPRPIILMGDFNAHSPFWGSMRRDIRGRTIEEYIDSSNLVLLNSGSPTHFDIRTAGSSAIDLSLCSPQLATRLSWKIKALERIQLAALRAVTGAFRTSPSSAVLCDAAAIPLQLRGEMQTAIYMTKIKSLTRHINLSILESDNEHTNRPTYTRPARIRSLEFQQANNISIRDVLQRAPYDTPPWTRSKPHIDIRLSVFLKNETAPQVYLARFKQITDHLHDHLFIYSDGSKSSTGVGASIVVNSVCHMWSLDPISSIFTAECYAIWQALLFFALSSSLACSIVSDSLSVISSIGNNFTKDERISRILNLTSSLENDHKKVRFIWVPSHVNIIGNELADAAAKQAATMPPDEGIPTPLSDYVKHLKDTTKQAWQHKWDLYDGHMRSVQTKKSFDPEAKITPMQDLVRQWKDKPLHGRYRSRIEDNAIDTKASQGWLQSGNLFLETEGFIASIQDQYNMQNIKQWNCNGCVSHVNELRVMVRENDPFCIALQETYFRPETSFSLRNYNTYRKDVIPDRRARGGVALLVKQNIIAQEQRLDTELQCCRSSHHNAICCYIV</sequence>
<dbReference type="InterPro" id="IPR036691">
    <property type="entry name" value="Endo/exonu/phosph_ase_sf"/>
</dbReference>